<evidence type="ECO:0000313" key="1">
    <source>
        <dbReference type="EMBL" id="SUA25331.1"/>
    </source>
</evidence>
<reference evidence="1" key="1">
    <citation type="submission" date="2018-06" db="EMBL/GenBank/DDBJ databases">
        <authorList>
            <consortium name="Pathogen Informatics"/>
            <person name="Doyle S."/>
        </authorList>
    </citation>
    <scope>NUCLEOTIDE SEQUENCE [LARGE SCALE GENOMIC DNA]</scope>
    <source>
        <strain evidence="1">NCTC11421</strain>
    </source>
</reference>
<name>A0A378W1I1_NEIGO</name>
<gene>
    <name evidence="1" type="primary">purD_2</name>
    <name evidence="1" type="ORF">NCTC11421_03349</name>
</gene>
<dbReference type="PANTHER" id="PTHR43472:SF1">
    <property type="entry name" value="PHOSPHORIBOSYLAMINE--GLYCINE LIGASE, CHLOROPLASTIC"/>
    <property type="match status" value="1"/>
</dbReference>
<dbReference type="EC" id="6.3.4.13" evidence="1"/>
<dbReference type="EMBL" id="UGRI01000001">
    <property type="protein sequence ID" value="SUA25331.1"/>
    <property type="molecule type" value="Genomic_DNA"/>
</dbReference>
<organism evidence="1">
    <name type="scientific">Neisseria gonorrhoeae</name>
    <dbReference type="NCBI Taxonomy" id="485"/>
    <lineage>
        <taxon>Bacteria</taxon>
        <taxon>Pseudomonadati</taxon>
        <taxon>Pseudomonadota</taxon>
        <taxon>Betaproteobacteria</taxon>
        <taxon>Neisseriales</taxon>
        <taxon>Neisseriaceae</taxon>
        <taxon>Neisseria</taxon>
    </lineage>
</organism>
<dbReference type="GO" id="GO:0009113">
    <property type="term" value="P:purine nucleobase biosynthetic process"/>
    <property type="evidence" value="ECO:0007669"/>
    <property type="project" value="InterPro"/>
</dbReference>
<keyword evidence="1" id="KW-0436">Ligase</keyword>
<sequence>MDDFRAAGLKIFGPTQYAAQLESSKDFAKAFMVKYNIPTAQYQTFEMPMPHMITSIRKVRLSLSKPMVWWQVKA</sequence>
<dbReference type="PANTHER" id="PTHR43472">
    <property type="entry name" value="PHOSPHORIBOSYLAMINE--GLYCINE LIGASE"/>
    <property type="match status" value="1"/>
</dbReference>
<dbReference type="AlphaFoldDB" id="A0A378W1I1"/>
<dbReference type="GO" id="GO:0004637">
    <property type="term" value="F:phosphoribosylamine-glycine ligase activity"/>
    <property type="evidence" value="ECO:0007669"/>
    <property type="project" value="UniProtKB-EC"/>
</dbReference>
<dbReference type="InterPro" id="IPR000115">
    <property type="entry name" value="PRibGlycinamide_synth"/>
</dbReference>
<proteinExistence type="predicted"/>
<accession>A0A378W1I1</accession>
<protein>
    <submittedName>
        <fullName evidence="1">Phosphoribosylamine--glycine ligase</fullName>
        <ecNumber evidence="1">6.3.4.13</ecNumber>
    </submittedName>
</protein>